<accession>A0A1J5SQP4</accession>
<dbReference type="CDD" id="cd06460">
    <property type="entry name" value="M32_Taq"/>
    <property type="match status" value="1"/>
</dbReference>
<dbReference type="PIRSF" id="PIRSF006615">
    <property type="entry name" value="Zn_crbxpep_Taq"/>
    <property type="match status" value="1"/>
</dbReference>
<proteinExistence type="predicted"/>
<keyword evidence="1" id="KW-0378">Hydrolase</keyword>
<dbReference type="EMBL" id="MLJW01000044">
    <property type="protein sequence ID" value="OIR06373.1"/>
    <property type="molecule type" value="Genomic_DNA"/>
</dbReference>
<protein>
    <submittedName>
        <fullName evidence="1">Thermostable carboxypeptidase 1</fullName>
        <ecNumber evidence="1">3.4.17.19</ecNumber>
    </submittedName>
</protein>
<organism evidence="1">
    <name type="scientific">mine drainage metagenome</name>
    <dbReference type="NCBI Taxonomy" id="410659"/>
    <lineage>
        <taxon>unclassified sequences</taxon>
        <taxon>metagenomes</taxon>
        <taxon>ecological metagenomes</taxon>
    </lineage>
</organism>
<name>A0A1J5SQP4_9ZZZZ</name>
<dbReference type="PANTHER" id="PTHR34217">
    <property type="entry name" value="METAL-DEPENDENT CARBOXYPEPTIDASE"/>
    <property type="match status" value="1"/>
</dbReference>
<dbReference type="InterPro" id="IPR001333">
    <property type="entry name" value="Peptidase_M32_Taq"/>
</dbReference>
<dbReference type="EC" id="3.4.17.19" evidence="1"/>
<dbReference type="PROSITE" id="PS52034">
    <property type="entry name" value="PEPTIDASE_M32"/>
    <property type="match status" value="1"/>
</dbReference>
<sequence>MKIDDAYPKLVERLKRIHTIYTVADLLVWDEQVNLPPGGADRRAEQNALMAELQHREASDPALGELIGALEGEASVLDAAQAAVVRQARRDHDRAARLPAEFVREKAELSSRAFHAWAEAKPKSDFAAFAPFLERHVDLARREAAYLGWGDRPYDYLIDQHDPGMDSERIALLFGRLKEQLVPFAHAVVASPVKPDTAFLRGFDVEAQRRFALEVTTALGFDYAHGRLDVSLHPFCSGTGPDIRMTTRFDADNPLDSLFSAVHEAGHGMYEQGLPVEHAGTALAMAAGMGAHESQSRLWENQVARSRGFWRHFEPRLRAIFPAQLASVSSESLYLAVNAVAPTLIRVDSDEVTYNLHILLRFELERRLFSGDLTVRDLPRAWKQASKELLGLEPESDREGVLQDVHWSGGAFGYFPSYCIGNMLAAQLWYRLVELHPGLEDRFAAGDFSVVLGWLRREIHGQGRRHDVLELARRATGAELSPEPLMRYLRERYGPLYMVR</sequence>
<dbReference type="Gene3D" id="1.10.1370.30">
    <property type="match status" value="1"/>
</dbReference>
<keyword evidence="1" id="KW-0645">Protease</keyword>
<dbReference type="SUPFAM" id="SSF55486">
    <property type="entry name" value="Metalloproteases ('zincins'), catalytic domain"/>
    <property type="match status" value="1"/>
</dbReference>
<reference evidence="1" key="1">
    <citation type="submission" date="2016-10" db="EMBL/GenBank/DDBJ databases">
        <title>Sequence of Gallionella enrichment culture.</title>
        <authorList>
            <person name="Poehlein A."/>
            <person name="Muehling M."/>
            <person name="Daniel R."/>
        </authorList>
    </citation>
    <scope>NUCLEOTIDE SEQUENCE</scope>
</reference>
<evidence type="ECO:0000313" key="1">
    <source>
        <dbReference type="EMBL" id="OIR06373.1"/>
    </source>
</evidence>
<comment type="caution">
    <text evidence="1">The sequence shown here is derived from an EMBL/GenBank/DDBJ whole genome shotgun (WGS) entry which is preliminary data.</text>
</comment>
<dbReference type="PANTHER" id="PTHR34217:SF1">
    <property type="entry name" value="CARBOXYPEPTIDASE 1"/>
    <property type="match status" value="1"/>
</dbReference>
<dbReference type="GO" id="GO:0006508">
    <property type="term" value="P:proteolysis"/>
    <property type="evidence" value="ECO:0007669"/>
    <property type="project" value="InterPro"/>
</dbReference>
<dbReference type="PRINTS" id="PR00998">
    <property type="entry name" value="CRBOXYPTASET"/>
</dbReference>
<keyword evidence="1" id="KW-0121">Carboxypeptidase</keyword>
<dbReference type="AlphaFoldDB" id="A0A1J5SQP4"/>
<dbReference type="GO" id="GO:0004181">
    <property type="term" value="F:metallocarboxypeptidase activity"/>
    <property type="evidence" value="ECO:0007669"/>
    <property type="project" value="InterPro"/>
</dbReference>
<dbReference type="Pfam" id="PF02074">
    <property type="entry name" value="Peptidase_M32"/>
    <property type="match status" value="1"/>
</dbReference>
<gene>
    <name evidence="1" type="ORF">GALL_115630</name>
</gene>